<keyword evidence="3" id="KW-1185">Reference proteome</keyword>
<sequence>MSHYYVRIGVLGDIFIGQGNAGAEQAEFQFGARAIVRTGRGVELGTVLGQANARGLGSQAGDSVNKMPSVRLIRHTTNEDELLIRRLERHKREAVEACRASLQQSGSAAVLLDVDQIFDGGSLIMHFLGEVDATAEAITKEVTERYESIVRSRHFAKLLGEGCGPGCGTSEAGGTGCGTGCAGCAVKAKCAAK</sequence>
<proteinExistence type="predicted"/>
<dbReference type="PROSITE" id="PS51411">
    <property type="entry name" value="PSP1_C"/>
    <property type="match status" value="1"/>
</dbReference>
<dbReference type="Proteomes" id="UP000316304">
    <property type="component" value="Unassembled WGS sequence"/>
</dbReference>
<evidence type="ECO:0000313" key="3">
    <source>
        <dbReference type="Proteomes" id="UP000316304"/>
    </source>
</evidence>
<dbReference type="AlphaFoldDB" id="A0A5C6CKG0"/>
<dbReference type="RefSeq" id="WP_146594306.1">
    <property type="nucleotide sequence ID" value="NZ_SJPT01000003.1"/>
</dbReference>
<gene>
    <name evidence="2" type="ORF">Pla52o_19700</name>
</gene>
<reference evidence="2 3" key="1">
    <citation type="submission" date="2019-02" db="EMBL/GenBank/DDBJ databases">
        <title>Deep-cultivation of Planctomycetes and their phenomic and genomic characterization uncovers novel biology.</title>
        <authorList>
            <person name="Wiegand S."/>
            <person name="Jogler M."/>
            <person name="Boedeker C."/>
            <person name="Pinto D."/>
            <person name="Vollmers J."/>
            <person name="Rivas-Marin E."/>
            <person name="Kohn T."/>
            <person name="Peeters S.H."/>
            <person name="Heuer A."/>
            <person name="Rast P."/>
            <person name="Oberbeckmann S."/>
            <person name="Bunk B."/>
            <person name="Jeske O."/>
            <person name="Meyerdierks A."/>
            <person name="Storesund J.E."/>
            <person name="Kallscheuer N."/>
            <person name="Luecker S."/>
            <person name="Lage O.M."/>
            <person name="Pohl T."/>
            <person name="Merkel B.J."/>
            <person name="Hornburger P."/>
            <person name="Mueller R.-W."/>
            <person name="Bruemmer F."/>
            <person name="Labrenz M."/>
            <person name="Spormann A.M."/>
            <person name="Op Den Camp H."/>
            <person name="Overmann J."/>
            <person name="Amann R."/>
            <person name="Jetten M.S.M."/>
            <person name="Mascher T."/>
            <person name="Medema M.H."/>
            <person name="Devos D.P."/>
            <person name="Kaster A.-K."/>
            <person name="Ovreas L."/>
            <person name="Rohde M."/>
            <person name="Galperin M.Y."/>
            <person name="Jogler C."/>
        </authorList>
    </citation>
    <scope>NUCLEOTIDE SEQUENCE [LARGE SCALE GENOMIC DNA]</scope>
    <source>
        <strain evidence="2 3">Pla52o</strain>
    </source>
</reference>
<dbReference type="EMBL" id="SJPT01000003">
    <property type="protein sequence ID" value="TWU24047.1"/>
    <property type="molecule type" value="Genomic_DNA"/>
</dbReference>
<comment type="caution">
    <text evidence="2">The sequence shown here is derived from an EMBL/GenBank/DDBJ whole genome shotgun (WGS) entry which is preliminary data.</text>
</comment>
<dbReference type="OrthoDB" id="287205at2"/>
<accession>A0A5C6CKG0</accession>
<organism evidence="2 3">
    <name type="scientific">Novipirellula galeiformis</name>
    <dbReference type="NCBI Taxonomy" id="2528004"/>
    <lineage>
        <taxon>Bacteria</taxon>
        <taxon>Pseudomonadati</taxon>
        <taxon>Planctomycetota</taxon>
        <taxon>Planctomycetia</taxon>
        <taxon>Pirellulales</taxon>
        <taxon>Pirellulaceae</taxon>
        <taxon>Novipirellula</taxon>
    </lineage>
</organism>
<evidence type="ECO:0000259" key="1">
    <source>
        <dbReference type="PROSITE" id="PS51411"/>
    </source>
</evidence>
<dbReference type="InterPro" id="IPR007557">
    <property type="entry name" value="PSP1_C"/>
</dbReference>
<feature type="domain" description="PSP1 C-terminal" evidence="1">
    <location>
        <begin position="70"/>
        <end position="155"/>
    </location>
</feature>
<protein>
    <recommendedName>
        <fullName evidence="1">PSP1 C-terminal domain-containing protein</fullName>
    </recommendedName>
</protein>
<evidence type="ECO:0000313" key="2">
    <source>
        <dbReference type="EMBL" id="TWU24047.1"/>
    </source>
</evidence>
<name>A0A5C6CKG0_9BACT</name>